<name>S4PCA7_9NEOP</name>
<evidence type="ECO:0000313" key="2">
    <source>
        <dbReference type="EMBL" id="JAA88299.1"/>
    </source>
</evidence>
<reference evidence="2" key="2">
    <citation type="submission" date="2013-05" db="EMBL/GenBank/DDBJ databases">
        <authorList>
            <person name="Carter J.-M."/>
            <person name="Baker S.C."/>
            <person name="Pink R."/>
            <person name="Carter D.R.F."/>
            <person name="Collins A."/>
            <person name="Tomlin J."/>
            <person name="Gibbs M."/>
            <person name="Breuker C.J."/>
        </authorList>
    </citation>
    <scope>NUCLEOTIDE SEQUENCE</scope>
    <source>
        <tissue evidence="2">Ovary</tissue>
    </source>
</reference>
<dbReference type="AlphaFoldDB" id="S4PCA7"/>
<protein>
    <submittedName>
        <fullName evidence="2">Uncharacterized protein</fullName>
    </submittedName>
</protein>
<evidence type="ECO:0000256" key="1">
    <source>
        <dbReference type="SAM" id="MobiDB-lite"/>
    </source>
</evidence>
<feature type="region of interest" description="Disordered" evidence="1">
    <location>
        <begin position="1"/>
        <end position="25"/>
    </location>
</feature>
<organism evidence="2">
    <name type="scientific">Pararge aegeria</name>
    <name type="common">speckled wood butterfly</name>
    <dbReference type="NCBI Taxonomy" id="116150"/>
    <lineage>
        <taxon>Eukaryota</taxon>
        <taxon>Metazoa</taxon>
        <taxon>Ecdysozoa</taxon>
        <taxon>Arthropoda</taxon>
        <taxon>Hexapoda</taxon>
        <taxon>Insecta</taxon>
        <taxon>Pterygota</taxon>
        <taxon>Neoptera</taxon>
        <taxon>Endopterygota</taxon>
        <taxon>Lepidoptera</taxon>
        <taxon>Glossata</taxon>
        <taxon>Ditrysia</taxon>
        <taxon>Papilionoidea</taxon>
        <taxon>Nymphalidae</taxon>
        <taxon>Satyrinae</taxon>
        <taxon>Satyrini</taxon>
        <taxon>Parargina</taxon>
        <taxon>Pararge</taxon>
    </lineage>
</organism>
<proteinExistence type="predicted"/>
<sequence>MTSSSMTIGRAPTAETSSRLIPDGHPVNGTAQYSYASSQMLSYKLIFLIDFEHLYSNSDLSIVYFLLSSTTFY</sequence>
<accession>S4PCA7</accession>
<reference evidence="2" key="1">
    <citation type="journal article" date="2013" name="BMC Genomics">
        <title>Unscrambling butterfly oogenesis.</title>
        <authorList>
            <person name="Carter J.M."/>
            <person name="Baker S.C."/>
            <person name="Pink R."/>
            <person name="Carter D.R."/>
            <person name="Collins A."/>
            <person name="Tomlin J."/>
            <person name="Gibbs M."/>
            <person name="Breuker C.J."/>
        </authorList>
    </citation>
    <scope>NUCLEOTIDE SEQUENCE</scope>
    <source>
        <tissue evidence="2">Ovary</tissue>
    </source>
</reference>
<dbReference type="EMBL" id="GAIX01004261">
    <property type="protein sequence ID" value="JAA88299.1"/>
    <property type="molecule type" value="Transcribed_RNA"/>
</dbReference>